<keyword evidence="3" id="KW-1185">Reference proteome</keyword>
<accession>X6M1M7</accession>
<comment type="caution">
    <text evidence="2">The sequence shown here is derived from an EMBL/GenBank/DDBJ whole genome shotgun (WGS) entry which is preliminary data.</text>
</comment>
<name>X6M1M7_RETFI</name>
<dbReference type="Proteomes" id="UP000023152">
    <property type="component" value="Unassembled WGS sequence"/>
</dbReference>
<gene>
    <name evidence="2" type="ORF">RFI_29326</name>
</gene>
<feature type="compositionally biased region" description="Basic and acidic residues" evidence="1">
    <location>
        <begin position="222"/>
        <end position="232"/>
    </location>
</feature>
<evidence type="ECO:0000313" key="2">
    <source>
        <dbReference type="EMBL" id="ETO08063.1"/>
    </source>
</evidence>
<reference evidence="2 3" key="1">
    <citation type="journal article" date="2013" name="Curr. Biol.">
        <title>The Genome of the Foraminiferan Reticulomyxa filosa.</title>
        <authorList>
            <person name="Glockner G."/>
            <person name="Hulsmann N."/>
            <person name="Schleicher M."/>
            <person name="Noegel A.A."/>
            <person name="Eichinger L."/>
            <person name="Gallinger C."/>
            <person name="Pawlowski J."/>
            <person name="Sierra R."/>
            <person name="Euteneuer U."/>
            <person name="Pillet L."/>
            <person name="Moustafa A."/>
            <person name="Platzer M."/>
            <person name="Groth M."/>
            <person name="Szafranski K."/>
            <person name="Schliwa M."/>
        </authorList>
    </citation>
    <scope>NUCLEOTIDE SEQUENCE [LARGE SCALE GENOMIC DNA]</scope>
</reference>
<sequence>CKCKLFTALQNFKKSFERMIFFSNIKKSGILGVPFFLQHTVYKNNVKNANGVSDKLLAADMTLNDLMEYHEKEIEFCFVYQCQQWYCYKMKSFNWTEYSKNIKNSREYEKDYQLKKKLYMKKKVNKIFDEIILKITQHKEKILNELNLFTYQKLKEVDGMIEKKNRILDLIQEIYYHLSQDNSTATVVQSDFNVGLNYDLAFQALCENIRLNIAPEIRHELNEPRQDNESQVRIENQNRQSYQDSIPSENQNSYKEKMNYKLQWQIAVK</sequence>
<proteinExistence type="predicted"/>
<feature type="non-terminal residue" evidence="2">
    <location>
        <position position="1"/>
    </location>
</feature>
<feature type="region of interest" description="Disordered" evidence="1">
    <location>
        <begin position="222"/>
        <end position="252"/>
    </location>
</feature>
<dbReference type="EMBL" id="ASPP01025389">
    <property type="protein sequence ID" value="ETO08063.1"/>
    <property type="molecule type" value="Genomic_DNA"/>
</dbReference>
<protein>
    <submittedName>
        <fullName evidence="2">Uncharacterized protein</fullName>
    </submittedName>
</protein>
<dbReference type="AlphaFoldDB" id="X6M1M7"/>
<evidence type="ECO:0000256" key="1">
    <source>
        <dbReference type="SAM" id="MobiDB-lite"/>
    </source>
</evidence>
<organism evidence="2 3">
    <name type="scientific">Reticulomyxa filosa</name>
    <dbReference type="NCBI Taxonomy" id="46433"/>
    <lineage>
        <taxon>Eukaryota</taxon>
        <taxon>Sar</taxon>
        <taxon>Rhizaria</taxon>
        <taxon>Retaria</taxon>
        <taxon>Foraminifera</taxon>
        <taxon>Monothalamids</taxon>
        <taxon>Reticulomyxidae</taxon>
        <taxon>Reticulomyxa</taxon>
    </lineage>
</organism>
<feature type="compositionally biased region" description="Polar residues" evidence="1">
    <location>
        <begin position="233"/>
        <end position="252"/>
    </location>
</feature>
<evidence type="ECO:0000313" key="3">
    <source>
        <dbReference type="Proteomes" id="UP000023152"/>
    </source>
</evidence>